<dbReference type="EMBL" id="VXRY01000115">
    <property type="protein sequence ID" value="MXY33063.1"/>
    <property type="molecule type" value="Genomic_DNA"/>
</dbReference>
<name>A0A6B0XZ41_9RHOB</name>
<evidence type="ECO:0000256" key="4">
    <source>
        <dbReference type="SAM" id="MobiDB-lite"/>
    </source>
</evidence>
<dbReference type="InterPro" id="IPR036162">
    <property type="entry name" value="Resolvase-like_N_sf"/>
</dbReference>
<evidence type="ECO:0000313" key="6">
    <source>
        <dbReference type="EMBL" id="MXY33063.1"/>
    </source>
</evidence>
<dbReference type="PROSITE" id="PS51736">
    <property type="entry name" value="RECOMBINASES_3"/>
    <property type="match status" value="1"/>
</dbReference>
<dbReference type="Pfam" id="PF00239">
    <property type="entry name" value="Resolvase"/>
    <property type="match status" value="1"/>
</dbReference>
<proteinExistence type="predicted"/>
<dbReference type="GO" id="GO:0015074">
    <property type="term" value="P:DNA integration"/>
    <property type="evidence" value="ECO:0007669"/>
    <property type="project" value="UniProtKB-KW"/>
</dbReference>
<evidence type="ECO:0000256" key="1">
    <source>
        <dbReference type="ARBA" id="ARBA00022908"/>
    </source>
</evidence>
<keyword evidence="2" id="KW-0238">DNA-binding</keyword>
<dbReference type="InterPro" id="IPR006119">
    <property type="entry name" value="Resolv_N"/>
</dbReference>
<evidence type="ECO:0000259" key="5">
    <source>
        <dbReference type="PROSITE" id="PS51736"/>
    </source>
</evidence>
<dbReference type="SMART" id="SM00857">
    <property type="entry name" value="Resolvase"/>
    <property type="match status" value="1"/>
</dbReference>
<feature type="domain" description="Resolvase/invertase-type recombinase catalytic" evidence="5">
    <location>
        <begin position="1"/>
        <end position="136"/>
    </location>
</feature>
<sequence>MSRISHAWAGASTQALEIENARLEAAGGEAMRTKTVSAASREGHVDLPGILDFLRQGDEPVARRLDRLGRSSRDVLDKVRELDGTGASLRVLEPEVTTAEDLGRLVVTILDIVADMEVKFIRDRQRAGIEAANASSFCKGRRKPVDEDRIRQLAAEQVPKAPRPRPQDIADACLPRPEEWRRPRRNDRSGALPHRG</sequence>
<evidence type="ECO:0000256" key="2">
    <source>
        <dbReference type="ARBA" id="ARBA00023125"/>
    </source>
</evidence>
<reference evidence="6" key="1">
    <citation type="submission" date="2019-09" db="EMBL/GenBank/DDBJ databases">
        <title>Characterisation of the sponge microbiome using genome-centric metagenomics.</title>
        <authorList>
            <person name="Engelberts J.P."/>
            <person name="Robbins S.J."/>
            <person name="De Goeij J.M."/>
            <person name="Aranda M."/>
            <person name="Bell S.C."/>
            <person name="Webster N.S."/>
        </authorList>
    </citation>
    <scope>NUCLEOTIDE SEQUENCE</scope>
    <source>
        <strain evidence="6">SB0664_bin_43</strain>
    </source>
</reference>
<dbReference type="SUPFAM" id="SSF53041">
    <property type="entry name" value="Resolvase-like"/>
    <property type="match status" value="1"/>
</dbReference>
<dbReference type="PROSITE" id="PS00398">
    <property type="entry name" value="RECOMBINASES_2"/>
    <property type="match status" value="1"/>
</dbReference>
<gene>
    <name evidence="6" type="ORF">F4Y60_03040</name>
</gene>
<protein>
    <submittedName>
        <fullName evidence="6">Recombinase family protein</fullName>
    </submittedName>
</protein>
<organism evidence="6">
    <name type="scientific">Boseongicola sp. SB0664_bin_43</name>
    <dbReference type="NCBI Taxonomy" id="2604844"/>
    <lineage>
        <taxon>Bacteria</taxon>
        <taxon>Pseudomonadati</taxon>
        <taxon>Pseudomonadota</taxon>
        <taxon>Alphaproteobacteria</taxon>
        <taxon>Rhodobacterales</taxon>
        <taxon>Paracoccaceae</taxon>
        <taxon>Boseongicola</taxon>
    </lineage>
</organism>
<accession>A0A6B0XZ41</accession>
<evidence type="ECO:0000256" key="3">
    <source>
        <dbReference type="ARBA" id="ARBA00023172"/>
    </source>
</evidence>
<comment type="caution">
    <text evidence="6">The sequence shown here is derived from an EMBL/GenBank/DDBJ whole genome shotgun (WGS) entry which is preliminary data.</text>
</comment>
<feature type="region of interest" description="Disordered" evidence="4">
    <location>
        <begin position="155"/>
        <end position="196"/>
    </location>
</feature>
<dbReference type="Gene3D" id="3.40.50.1390">
    <property type="entry name" value="Resolvase, N-terminal catalytic domain"/>
    <property type="match status" value="1"/>
</dbReference>
<dbReference type="AlphaFoldDB" id="A0A6B0XZ41"/>
<dbReference type="GO" id="GO:0000150">
    <property type="term" value="F:DNA strand exchange activity"/>
    <property type="evidence" value="ECO:0007669"/>
    <property type="project" value="InterPro"/>
</dbReference>
<keyword evidence="1" id="KW-0229">DNA integration</keyword>
<dbReference type="InterPro" id="IPR006118">
    <property type="entry name" value="Recombinase_CS"/>
</dbReference>
<keyword evidence="3" id="KW-0233">DNA recombination</keyword>
<dbReference type="GO" id="GO:0003677">
    <property type="term" value="F:DNA binding"/>
    <property type="evidence" value="ECO:0007669"/>
    <property type="project" value="UniProtKB-KW"/>
</dbReference>